<dbReference type="Proteomes" id="UP000245802">
    <property type="component" value="Chromosome"/>
</dbReference>
<evidence type="ECO:0008006" key="4">
    <source>
        <dbReference type="Google" id="ProtNLM"/>
    </source>
</evidence>
<dbReference type="Gene3D" id="6.10.140.1340">
    <property type="match status" value="1"/>
</dbReference>
<protein>
    <recommendedName>
        <fullName evidence="4">DUF2892 domain-containing protein</fullName>
    </recommendedName>
</protein>
<dbReference type="RefSeq" id="WP_010047983.1">
    <property type="nucleotide sequence ID" value="NZ_CP025958.1"/>
</dbReference>
<evidence type="ECO:0000256" key="1">
    <source>
        <dbReference type="SAM" id="Phobius"/>
    </source>
</evidence>
<evidence type="ECO:0000313" key="2">
    <source>
        <dbReference type="EMBL" id="AWM38742.1"/>
    </source>
</evidence>
<keyword evidence="3" id="KW-1185">Reference proteome</keyword>
<feature type="transmembrane region" description="Helical" evidence="1">
    <location>
        <begin position="48"/>
        <end position="64"/>
    </location>
</feature>
<keyword evidence="1" id="KW-1133">Transmembrane helix</keyword>
<reference evidence="2 3" key="1">
    <citation type="submission" date="2018-01" db="EMBL/GenBank/DDBJ databases">
        <title>G. obscuriglobus.</title>
        <authorList>
            <person name="Franke J."/>
            <person name="Blomberg W."/>
            <person name="Selmecki A."/>
        </authorList>
    </citation>
    <scope>NUCLEOTIDE SEQUENCE [LARGE SCALE GENOMIC DNA]</scope>
    <source>
        <strain evidence="2 3">DSM 5831</strain>
    </source>
</reference>
<proteinExistence type="predicted"/>
<accession>A0A2Z3H348</accession>
<dbReference type="EMBL" id="CP025958">
    <property type="protein sequence ID" value="AWM38742.1"/>
    <property type="molecule type" value="Genomic_DNA"/>
</dbReference>
<dbReference type="OrthoDB" id="9799383at2"/>
<gene>
    <name evidence="2" type="ORF">C1280_18260</name>
</gene>
<keyword evidence="1" id="KW-0472">Membrane</keyword>
<dbReference type="KEGG" id="gog:C1280_18260"/>
<keyword evidence="1" id="KW-0812">Transmembrane</keyword>
<sequence>MNILNGTRKLCANQVNLEQRLACLADAGPQAITDRIAQLDREWSAGRATKALIGLMIVTGFALTALLNPWWLILPAVGGVFLLQYLFGRSSWLGATFREMGFRSGQDIDQERFALRALRGDFKNLPTVHEIESKDDISRLEGEGGIALDPEESKTDARDAVKVVMQAAKS</sequence>
<organism evidence="2 3">
    <name type="scientific">Gemmata obscuriglobus</name>
    <dbReference type="NCBI Taxonomy" id="114"/>
    <lineage>
        <taxon>Bacteria</taxon>
        <taxon>Pseudomonadati</taxon>
        <taxon>Planctomycetota</taxon>
        <taxon>Planctomycetia</taxon>
        <taxon>Gemmatales</taxon>
        <taxon>Gemmataceae</taxon>
        <taxon>Gemmata</taxon>
    </lineage>
</organism>
<evidence type="ECO:0000313" key="3">
    <source>
        <dbReference type="Proteomes" id="UP000245802"/>
    </source>
</evidence>
<dbReference type="AlphaFoldDB" id="A0A2Z3H348"/>
<name>A0A2Z3H348_9BACT</name>